<proteinExistence type="predicted"/>
<evidence type="ECO:0000259" key="5">
    <source>
        <dbReference type="Pfam" id="PF00288"/>
    </source>
</evidence>
<feature type="domain" description="GHMP kinase N-terminal" evidence="5">
    <location>
        <begin position="85"/>
        <end position="149"/>
    </location>
</feature>
<dbReference type="AlphaFoldDB" id="A0A382NDM0"/>
<evidence type="ECO:0000256" key="3">
    <source>
        <dbReference type="ARBA" id="ARBA00022777"/>
    </source>
</evidence>
<reference evidence="6" key="1">
    <citation type="submission" date="2018-05" db="EMBL/GenBank/DDBJ databases">
        <authorList>
            <person name="Lanie J.A."/>
            <person name="Ng W.-L."/>
            <person name="Kazmierczak K.M."/>
            <person name="Andrzejewski T.M."/>
            <person name="Davidsen T.M."/>
            <person name="Wayne K.J."/>
            <person name="Tettelin H."/>
            <person name="Glass J.I."/>
            <person name="Rusch D."/>
            <person name="Podicherti R."/>
            <person name="Tsui H.-C.T."/>
            <person name="Winkler M.E."/>
        </authorList>
    </citation>
    <scope>NUCLEOTIDE SEQUENCE</scope>
</reference>
<dbReference type="InterPro" id="IPR020568">
    <property type="entry name" value="Ribosomal_Su5_D2-typ_SF"/>
</dbReference>
<keyword evidence="2" id="KW-0547">Nucleotide-binding</keyword>
<keyword evidence="4" id="KW-0067">ATP-binding</keyword>
<evidence type="ECO:0000256" key="1">
    <source>
        <dbReference type="ARBA" id="ARBA00022679"/>
    </source>
</evidence>
<dbReference type="Pfam" id="PF00288">
    <property type="entry name" value="GHMP_kinases_N"/>
    <property type="match status" value="1"/>
</dbReference>
<organism evidence="6">
    <name type="scientific">marine metagenome</name>
    <dbReference type="NCBI Taxonomy" id="408172"/>
    <lineage>
        <taxon>unclassified sequences</taxon>
        <taxon>metagenomes</taxon>
        <taxon>ecological metagenomes</taxon>
    </lineage>
</organism>
<evidence type="ECO:0000256" key="4">
    <source>
        <dbReference type="ARBA" id="ARBA00022840"/>
    </source>
</evidence>
<dbReference type="PROSITE" id="PS00627">
    <property type="entry name" value="GHMP_KINASES_ATP"/>
    <property type="match status" value="1"/>
</dbReference>
<accession>A0A382NDM0</accession>
<evidence type="ECO:0000313" key="6">
    <source>
        <dbReference type="EMBL" id="SVC59269.1"/>
    </source>
</evidence>
<dbReference type="GO" id="GO:0005524">
    <property type="term" value="F:ATP binding"/>
    <property type="evidence" value="ECO:0007669"/>
    <property type="project" value="UniProtKB-KW"/>
</dbReference>
<name>A0A382NDM0_9ZZZZ</name>
<keyword evidence="1" id="KW-0808">Transferase</keyword>
<protein>
    <recommendedName>
        <fullName evidence="5">GHMP kinase N-terminal domain-containing protein</fullName>
    </recommendedName>
</protein>
<dbReference type="Gene3D" id="3.30.230.10">
    <property type="match status" value="1"/>
</dbReference>
<dbReference type="GO" id="GO:0016301">
    <property type="term" value="F:kinase activity"/>
    <property type="evidence" value="ECO:0007669"/>
    <property type="project" value="UniProtKB-KW"/>
</dbReference>
<evidence type="ECO:0000256" key="2">
    <source>
        <dbReference type="ARBA" id="ARBA00022741"/>
    </source>
</evidence>
<keyword evidence="3" id="KW-0418">Kinase</keyword>
<feature type="non-terminal residue" evidence="6">
    <location>
        <position position="209"/>
    </location>
</feature>
<dbReference type="InterPro" id="IPR006204">
    <property type="entry name" value="GHMP_kinase_N_dom"/>
</dbReference>
<gene>
    <name evidence="6" type="ORF">METZ01_LOCUS312123</name>
</gene>
<dbReference type="EMBL" id="UINC01099758">
    <property type="protein sequence ID" value="SVC59269.1"/>
    <property type="molecule type" value="Genomic_DNA"/>
</dbReference>
<dbReference type="InterPro" id="IPR006203">
    <property type="entry name" value="GHMP_knse_ATP-bd_CS"/>
</dbReference>
<sequence length="209" mass="22050">MSTTDQNTHETSAQDHGELVGSAIVRAPGVCGELVQGIRDGMYFLVTCPVDFFSRVRVDLYNNVSNSDTPEIEATKGCSKAVEALLATLEYLDRSGLAARINVGNPIPRSKGMGSSSADVAATVAATGLALGVELTPDVVARIALSVEPTDGVMFPGVALFDHREGRTAETLGPPPAMEIVALDFGGAVDTIEFNKVDRRSLWEAVQAE</sequence>
<dbReference type="SUPFAM" id="SSF54211">
    <property type="entry name" value="Ribosomal protein S5 domain 2-like"/>
    <property type="match status" value="1"/>
</dbReference>
<dbReference type="InterPro" id="IPR014721">
    <property type="entry name" value="Ribsml_uS5_D2-typ_fold_subgr"/>
</dbReference>